<dbReference type="OrthoDB" id="7349713at2"/>
<dbReference type="Pfam" id="PF07811">
    <property type="entry name" value="TadE"/>
    <property type="match status" value="1"/>
</dbReference>
<dbReference type="EMBL" id="CP028843">
    <property type="protein sequence ID" value="AWB22300.1"/>
    <property type="molecule type" value="Genomic_DNA"/>
</dbReference>
<organism evidence="3 4">
    <name type="scientific">Methylobacterium currus</name>
    <dbReference type="NCBI Taxonomy" id="2051553"/>
    <lineage>
        <taxon>Bacteria</taxon>
        <taxon>Pseudomonadati</taxon>
        <taxon>Pseudomonadota</taxon>
        <taxon>Alphaproteobacteria</taxon>
        <taxon>Hyphomicrobiales</taxon>
        <taxon>Methylobacteriaceae</taxon>
        <taxon>Methylobacterium</taxon>
    </lineage>
</organism>
<keyword evidence="1" id="KW-1133">Transmembrane helix</keyword>
<evidence type="ECO:0000259" key="2">
    <source>
        <dbReference type="Pfam" id="PF07811"/>
    </source>
</evidence>
<dbReference type="InterPro" id="IPR012495">
    <property type="entry name" value="TadE-like_dom"/>
</dbReference>
<sequence length="218" mass="22701">MPQHAIASLFAGRLRESRRTARAWRRVRCLAADGRGSAAVEFALVAMPFLALVGAIIQVAFQIWAAQNFDRAVQNGVRTVLTGQFQLANAGKTDAPTLLANLRATMCGSASANIVTVFDCSKVRIEVATAGTFAGAAPVQPIDTSTGSWSTSFGTNYACAKPGTIVVVTAAVPFPAFFNLLGLVTRQFTSGADNGSGLLTATAVLRTEPYQVTGAGAC</sequence>
<evidence type="ECO:0000313" key="4">
    <source>
        <dbReference type="Proteomes" id="UP000244755"/>
    </source>
</evidence>
<dbReference type="RefSeq" id="WP_099954135.1">
    <property type="nucleotide sequence ID" value="NZ_CP028843.1"/>
</dbReference>
<keyword evidence="1" id="KW-0472">Membrane</keyword>
<keyword evidence="4" id="KW-1185">Reference proteome</keyword>
<dbReference type="KEGG" id="mee:DA075_16365"/>
<evidence type="ECO:0000313" key="3">
    <source>
        <dbReference type="EMBL" id="AWB22300.1"/>
    </source>
</evidence>
<feature type="domain" description="TadE-like" evidence="2">
    <location>
        <begin position="36"/>
        <end position="78"/>
    </location>
</feature>
<name>A0A2R4WL84_9HYPH</name>
<gene>
    <name evidence="3" type="ORF">DA075_16365</name>
</gene>
<protein>
    <submittedName>
        <fullName evidence="3">Pilus assembly protein</fullName>
    </submittedName>
</protein>
<keyword evidence="1" id="KW-0812">Transmembrane</keyword>
<dbReference type="AlphaFoldDB" id="A0A2R4WL84"/>
<evidence type="ECO:0000256" key="1">
    <source>
        <dbReference type="SAM" id="Phobius"/>
    </source>
</evidence>
<reference evidence="3 4" key="1">
    <citation type="submission" date="2018-04" db="EMBL/GenBank/DDBJ databases">
        <title>Methylobacterium sp. PR1016A genome.</title>
        <authorList>
            <person name="Park W."/>
        </authorList>
    </citation>
    <scope>NUCLEOTIDE SEQUENCE [LARGE SCALE GENOMIC DNA]</scope>
    <source>
        <strain evidence="3 4">PR1016A</strain>
    </source>
</reference>
<proteinExistence type="predicted"/>
<accession>A0A2R4WL84</accession>
<dbReference type="Proteomes" id="UP000244755">
    <property type="component" value="Chromosome 1"/>
</dbReference>
<feature type="transmembrane region" description="Helical" evidence="1">
    <location>
        <begin position="42"/>
        <end position="61"/>
    </location>
</feature>